<dbReference type="PANTHER" id="PTHR23133">
    <property type="entry name" value="IMIDAZOLEGLYCEROL-PHOSPHATE DEHYDRATASE HIS7"/>
    <property type="match status" value="1"/>
</dbReference>
<reference evidence="6" key="1">
    <citation type="submission" date="2018-05" db="EMBL/GenBank/DDBJ databases">
        <authorList>
            <person name="Lanie J.A."/>
            <person name="Ng W.-L."/>
            <person name="Kazmierczak K.M."/>
            <person name="Andrzejewski T.M."/>
            <person name="Davidsen T.M."/>
            <person name="Wayne K.J."/>
            <person name="Tettelin H."/>
            <person name="Glass J.I."/>
            <person name="Rusch D."/>
            <person name="Podicherti R."/>
            <person name="Tsui H.-C.T."/>
            <person name="Winkler M.E."/>
        </authorList>
    </citation>
    <scope>NUCLEOTIDE SEQUENCE</scope>
</reference>
<dbReference type="Gene3D" id="3.30.230.40">
    <property type="entry name" value="Imidazole glycerol phosphate dehydratase, domain 1"/>
    <property type="match status" value="1"/>
</dbReference>
<feature type="compositionally biased region" description="Polar residues" evidence="5">
    <location>
        <begin position="39"/>
        <end position="49"/>
    </location>
</feature>
<dbReference type="EMBL" id="UINC01158789">
    <property type="protein sequence ID" value="SVD56514.1"/>
    <property type="molecule type" value="Genomic_DNA"/>
</dbReference>
<dbReference type="UniPathway" id="UPA00031">
    <property type="reaction ID" value="UER00011"/>
</dbReference>
<dbReference type="PROSITE" id="PS00955">
    <property type="entry name" value="IGP_DEHYDRATASE_2"/>
    <property type="match status" value="1"/>
</dbReference>
<dbReference type="InterPro" id="IPR000807">
    <property type="entry name" value="ImidazoleglycerolP_deHydtase"/>
</dbReference>
<sequence length="49" mass="5249">MHITMLSGSNNHHKAESIFKGLARAIKDGVAIDPRSKSEPTSTKGTISK</sequence>
<evidence type="ECO:0000313" key="6">
    <source>
        <dbReference type="EMBL" id="SVD56514.1"/>
    </source>
</evidence>
<dbReference type="InterPro" id="IPR020568">
    <property type="entry name" value="Ribosomal_Su5_D2-typ_SF"/>
</dbReference>
<keyword evidence="3" id="KW-0368">Histidine biosynthesis</keyword>
<organism evidence="6">
    <name type="scientific">marine metagenome</name>
    <dbReference type="NCBI Taxonomy" id="408172"/>
    <lineage>
        <taxon>unclassified sequences</taxon>
        <taxon>metagenomes</taxon>
        <taxon>ecological metagenomes</taxon>
    </lineage>
</organism>
<dbReference type="Pfam" id="PF00475">
    <property type="entry name" value="IGPD"/>
    <property type="match status" value="1"/>
</dbReference>
<keyword evidence="2" id="KW-0028">Amino-acid biosynthesis</keyword>
<comment type="pathway">
    <text evidence="1">Amino-acid biosynthesis; L-histidine biosynthesis; L-histidine from 5-phospho-alpha-D-ribose 1-diphosphate: step 6/9.</text>
</comment>
<evidence type="ECO:0000256" key="3">
    <source>
        <dbReference type="ARBA" id="ARBA00023102"/>
    </source>
</evidence>
<evidence type="ECO:0000256" key="1">
    <source>
        <dbReference type="ARBA" id="ARBA00005047"/>
    </source>
</evidence>
<name>A0A382WCZ1_9ZZZZ</name>
<accession>A0A382WCZ1</accession>
<dbReference type="GO" id="GO:0000105">
    <property type="term" value="P:L-histidine biosynthetic process"/>
    <property type="evidence" value="ECO:0007669"/>
    <property type="project" value="UniProtKB-UniPathway"/>
</dbReference>
<gene>
    <name evidence="6" type="ORF">METZ01_LOCUS409368</name>
</gene>
<dbReference type="AlphaFoldDB" id="A0A382WCZ1"/>
<dbReference type="InterPro" id="IPR020565">
    <property type="entry name" value="ImidazoleglycerP_deHydtase_CS"/>
</dbReference>
<proteinExistence type="predicted"/>
<evidence type="ECO:0008006" key="7">
    <source>
        <dbReference type="Google" id="ProtNLM"/>
    </source>
</evidence>
<protein>
    <recommendedName>
        <fullName evidence="7">Imidazoleglycerol-phosphate dehydratase</fullName>
    </recommendedName>
</protein>
<evidence type="ECO:0000256" key="2">
    <source>
        <dbReference type="ARBA" id="ARBA00022605"/>
    </source>
</evidence>
<feature type="region of interest" description="Disordered" evidence="5">
    <location>
        <begin position="29"/>
        <end position="49"/>
    </location>
</feature>
<evidence type="ECO:0000256" key="4">
    <source>
        <dbReference type="ARBA" id="ARBA00023239"/>
    </source>
</evidence>
<dbReference type="InterPro" id="IPR038494">
    <property type="entry name" value="IGPD_sf"/>
</dbReference>
<dbReference type="SUPFAM" id="SSF54211">
    <property type="entry name" value="Ribosomal protein S5 domain 2-like"/>
    <property type="match status" value="1"/>
</dbReference>
<dbReference type="GO" id="GO:0004424">
    <property type="term" value="F:imidazoleglycerol-phosphate dehydratase activity"/>
    <property type="evidence" value="ECO:0007669"/>
    <property type="project" value="InterPro"/>
</dbReference>
<dbReference type="PANTHER" id="PTHR23133:SF2">
    <property type="entry name" value="IMIDAZOLEGLYCEROL-PHOSPHATE DEHYDRATASE"/>
    <property type="match status" value="1"/>
</dbReference>
<evidence type="ECO:0000256" key="5">
    <source>
        <dbReference type="SAM" id="MobiDB-lite"/>
    </source>
</evidence>
<keyword evidence="4" id="KW-0456">Lyase</keyword>